<evidence type="ECO:0008006" key="4">
    <source>
        <dbReference type="Google" id="ProtNLM"/>
    </source>
</evidence>
<dbReference type="OrthoDB" id="4269452at2"/>
<dbReference type="EMBL" id="BMUB01000028">
    <property type="protein sequence ID" value="GGV02595.1"/>
    <property type="molecule type" value="Genomic_DNA"/>
</dbReference>
<keyword evidence="3" id="KW-1185">Reference proteome</keyword>
<evidence type="ECO:0000313" key="1">
    <source>
        <dbReference type="EMBL" id="GGV02595.1"/>
    </source>
</evidence>
<accession>A0A1E7N620</accession>
<proteinExistence type="predicted"/>
<reference evidence="3" key="4">
    <citation type="submission" date="2016-08" db="EMBL/GenBank/DDBJ databases">
        <title>Sequencing, assembly and comparative genomics of S. aureofaciens ATCC 10762.</title>
        <authorList>
            <person name="Gradnigo J.S."/>
            <person name="Johnson N."/>
            <person name="Somerville G.A."/>
        </authorList>
    </citation>
    <scope>NUCLEOTIDE SEQUENCE [LARGE SCALE GENOMIC DNA]</scope>
    <source>
        <strain evidence="3">ATCC 10762 / DSM 40127 / CCM 3239 / JCM 4008 / LMG 5968 / NBRC 12843 / NCIMB 8234 / A-377</strain>
    </source>
</reference>
<dbReference type="EMBL" id="JPRF03000030">
    <property type="protein sequence ID" value="OEV36142.1"/>
    <property type="molecule type" value="Genomic_DNA"/>
</dbReference>
<organism evidence="2 3">
    <name type="scientific">Kitasatospora aureofaciens</name>
    <name type="common">Streptomyces aureofaciens</name>
    <dbReference type="NCBI Taxonomy" id="1894"/>
    <lineage>
        <taxon>Bacteria</taxon>
        <taxon>Bacillati</taxon>
        <taxon>Actinomycetota</taxon>
        <taxon>Actinomycetes</taxon>
        <taxon>Kitasatosporales</taxon>
        <taxon>Streptomycetaceae</taxon>
        <taxon>Kitasatospora</taxon>
    </lineage>
</organism>
<dbReference type="AlphaFoldDB" id="A0A1E7N620"/>
<reference evidence="2" key="3">
    <citation type="submission" date="2016-08" db="EMBL/GenBank/DDBJ databases">
        <title>Sequencing, Assembly and Comparative Genomics of S. aureofaciens ATCC 10762.</title>
        <authorList>
            <person name="Gradnigo J.S."/>
            <person name="Johnson N."/>
            <person name="Somerville G.A."/>
        </authorList>
    </citation>
    <scope>NUCLEOTIDE SEQUENCE [LARGE SCALE GENOMIC DNA]</scope>
    <source>
        <strain evidence="2">ATCC 10762</strain>
    </source>
</reference>
<reference evidence="1" key="1">
    <citation type="journal article" date="2014" name="Int. J. Syst. Evol. Microbiol.">
        <title>Complete genome sequence of Corynebacterium casei LMG S-19264T (=DSM 44701T), isolated from a smear-ripened cheese.</title>
        <authorList>
            <consortium name="US DOE Joint Genome Institute (JGI-PGF)"/>
            <person name="Walter F."/>
            <person name="Albersmeier A."/>
            <person name="Kalinowski J."/>
            <person name="Ruckert C."/>
        </authorList>
    </citation>
    <scope>NUCLEOTIDE SEQUENCE</scope>
    <source>
        <strain evidence="1">JCM 4434</strain>
    </source>
</reference>
<dbReference type="Proteomes" id="UP000037395">
    <property type="component" value="Unassembled WGS sequence"/>
</dbReference>
<sequence length="62" mass="6661">MTTVLLDKPVTEIEPTTTSTPSTLLERVYEPSARTCPVCGSGATYQTMDGRWGCTTCGSTWA</sequence>
<dbReference type="RefSeq" id="WP_030291248.1">
    <property type="nucleotide sequence ID" value="NZ_BMUB01000028.1"/>
</dbReference>
<dbReference type="KEGG" id="kau:B6264_15215"/>
<accession>A0A8H9HYH9</accession>
<reference evidence="2 3" key="2">
    <citation type="submission" date="2014-07" db="EMBL/GenBank/DDBJ databases">
        <authorList>
            <person name="Zhang J.E."/>
            <person name="Yang H."/>
            <person name="Guo J."/>
            <person name="Deng Z."/>
            <person name="Luo H."/>
            <person name="Luo M."/>
            <person name="Zhao B."/>
        </authorList>
    </citation>
    <scope>NUCLEOTIDE SEQUENCE [LARGE SCALE GENOMIC DNA]</scope>
    <source>
        <strain evidence="2">ATCC 10762</strain>
        <strain evidence="3">ATCC 10762 / DSM 40127 / CCM 3239 / JCM 4008 / LMG 5968 / NBRC 12843 / NCIMB 8234 / A-377</strain>
    </source>
</reference>
<gene>
    <name evidence="1" type="ORF">GCM10010502_66530</name>
    <name evidence="2" type="ORF">HS99_0031235</name>
</gene>
<name>A0A1E7N620_KITAU</name>
<evidence type="ECO:0000313" key="3">
    <source>
        <dbReference type="Proteomes" id="UP000037395"/>
    </source>
</evidence>
<protein>
    <recommendedName>
        <fullName evidence="4">Transposase zinc-ribbon domain-containing protein</fullName>
    </recommendedName>
</protein>
<reference evidence="1" key="5">
    <citation type="submission" date="2020-09" db="EMBL/GenBank/DDBJ databases">
        <authorList>
            <person name="Sun Q."/>
            <person name="Ohkuma M."/>
        </authorList>
    </citation>
    <scope>NUCLEOTIDE SEQUENCE</scope>
    <source>
        <strain evidence="1">JCM 4434</strain>
    </source>
</reference>
<dbReference type="Proteomes" id="UP000610124">
    <property type="component" value="Unassembled WGS sequence"/>
</dbReference>
<comment type="caution">
    <text evidence="2">The sequence shown here is derived from an EMBL/GenBank/DDBJ whole genome shotgun (WGS) entry which is preliminary data.</text>
</comment>
<evidence type="ECO:0000313" key="2">
    <source>
        <dbReference type="EMBL" id="OEV36142.1"/>
    </source>
</evidence>
<dbReference type="GeneID" id="97489556"/>